<evidence type="ECO:0000256" key="4">
    <source>
        <dbReference type="ARBA" id="ARBA00022771"/>
    </source>
</evidence>
<evidence type="ECO:0000256" key="7">
    <source>
        <dbReference type="ARBA" id="ARBA00023163"/>
    </source>
</evidence>
<evidence type="ECO:0000259" key="10">
    <source>
        <dbReference type="PROSITE" id="PS50157"/>
    </source>
</evidence>
<feature type="domain" description="C2H2-type" evidence="10">
    <location>
        <begin position="154"/>
        <end position="177"/>
    </location>
</feature>
<keyword evidence="6" id="KW-0805">Transcription regulation</keyword>
<dbReference type="InterPro" id="IPR051061">
    <property type="entry name" value="Zinc_finger_trans_reg"/>
</dbReference>
<evidence type="ECO:0000256" key="3">
    <source>
        <dbReference type="ARBA" id="ARBA00022737"/>
    </source>
</evidence>
<evidence type="ECO:0000256" key="5">
    <source>
        <dbReference type="ARBA" id="ARBA00022833"/>
    </source>
</evidence>
<keyword evidence="4 9" id="KW-0863">Zinc-finger</keyword>
<dbReference type="SMART" id="SM00355">
    <property type="entry name" value="ZnF_C2H2"/>
    <property type="match status" value="3"/>
</dbReference>
<sequence>MLPVVNMVYCEINTNQHFEPESQIIDQDPLDGFGDVNEEKFYKLEQSVFAESIQFTKIDFERENDNEFTFLDKVTVEKKIGKRNKYHIELEDDSKPVCPEANCNKKFTSLTLLKAHIRKVHCAVQSHTCELCGARFKAKYLLARHMSVHTRSTIQCPVCSAQLSKRTSLSVHMRFVHRQGALNCDRCDK</sequence>
<dbReference type="EMBL" id="CAKXAJ010017708">
    <property type="protein sequence ID" value="CAH2217089.1"/>
    <property type="molecule type" value="Genomic_DNA"/>
</dbReference>
<dbReference type="Pfam" id="PF00096">
    <property type="entry name" value="zf-C2H2"/>
    <property type="match status" value="2"/>
</dbReference>
<dbReference type="Proteomes" id="UP000838756">
    <property type="component" value="Unassembled WGS sequence"/>
</dbReference>
<dbReference type="PANTHER" id="PTHR46179">
    <property type="entry name" value="ZINC FINGER PROTEIN"/>
    <property type="match status" value="1"/>
</dbReference>
<dbReference type="PROSITE" id="PS50157">
    <property type="entry name" value="ZINC_FINGER_C2H2_2"/>
    <property type="match status" value="3"/>
</dbReference>
<feature type="domain" description="C2H2-type" evidence="10">
    <location>
        <begin position="127"/>
        <end position="154"/>
    </location>
</feature>
<name>A0A8S4QVB5_9NEOP</name>
<dbReference type="PROSITE" id="PS00028">
    <property type="entry name" value="ZINC_FINGER_C2H2_1"/>
    <property type="match status" value="3"/>
</dbReference>
<keyword evidence="8" id="KW-0539">Nucleus</keyword>
<keyword evidence="3" id="KW-0677">Repeat</keyword>
<comment type="caution">
    <text evidence="11">The sequence shown here is derived from an EMBL/GenBank/DDBJ whole genome shotgun (WGS) entry which is preliminary data.</text>
</comment>
<organism evidence="11 12">
    <name type="scientific">Pararge aegeria aegeria</name>
    <dbReference type="NCBI Taxonomy" id="348720"/>
    <lineage>
        <taxon>Eukaryota</taxon>
        <taxon>Metazoa</taxon>
        <taxon>Ecdysozoa</taxon>
        <taxon>Arthropoda</taxon>
        <taxon>Hexapoda</taxon>
        <taxon>Insecta</taxon>
        <taxon>Pterygota</taxon>
        <taxon>Neoptera</taxon>
        <taxon>Endopterygota</taxon>
        <taxon>Lepidoptera</taxon>
        <taxon>Glossata</taxon>
        <taxon>Ditrysia</taxon>
        <taxon>Papilionoidea</taxon>
        <taxon>Nymphalidae</taxon>
        <taxon>Satyrinae</taxon>
        <taxon>Satyrini</taxon>
        <taxon>Parargina</taxon>
        <taxon>Pararge</taxon>
    </lineage>
</organism>
<evidence type="ECO:0000256" key="6">
    <source>
        <dbReference type="ARBA" id="ARBA00023015"/>
    </source>
</evidence>
<dbReference type="InterPro" id="IPR013087">
    <property type="entry name" value="Znf_C2H2_type"/>
</dbReference>
<evidence type="ECO:0000256" key="8">
    <source>
        <dbReference type="ARBA" id="ARBA00023242"/>
    </source>
</evidence>
<keyword evidence="2" id="KW-0479">Metal-binding</keyword>
<evidence type="ECO:0000313" key="12">
    <source>
        <dbReference type="Proteomes" id="UP000838756"/>
    </source>
</evidence>
<dbReference type="Gene3D" id="3.30.160.60">
    <property type="entry name" value="Classic Zinc Finger"/>
    <property type="match status" value="3"/>
</dbReference>
<dbReference type="PANTHER" id="PTHR46179:SF13">
    <property type="entry name" value="C2H2-TYPE DOMAIN-CONTAINING PROTEIN"/>
    <property type="match status" value="1"/>
</dbReference>
<dbReference type="AlphaFoldDB" id="A0A8S4QVB5"/>
<protein>
    <submittedName>
        <fullName evidence="11">Jg4282 protein</fullName>
    </submittedName>
</protein>
<gene>
    <name evidence="11" type="primary">jg4282</name>
    <name evidence="11" type="ORF">PAEG_LOCUS5010</name>
</gene>
<accession>A0A8S4QVB5</accession>
<evidence type="ECO:0000256" key="1">
    <source>
        <dbReference type="ARBA" id="ARBA00004123"/>
    </source>
</evidence>
<dbReference type="GO" id="GO:0005634">
    <property type="term" value="C:nucleus"/>
    <property type="evidence" value="ECO:0007669"/>
    <property type="project" value="UniProtKB-SubCell"/>
</dbReference>
<feature type="domain" description="C2H2-type" evidence="10">
    <location>
        <begin position="96"/>
        <end position="126"/>
    </location>
</feature>
<dbReference type="SUPFAM" id="SSF57667">
    <property type="entry name" value="beta-beta-alpha zinc fingers"/>
    <property type="match status" value="2"/>
</dbReference>
<keyword evidence="7" id="KW-0804">Transcription</keyword>
<dbReference type="OrthoDB" id="6077919at2759"/>
<proteinExistence type="predicted"/>
<evidence type="ECO:0000313" key="11">
    <source>
        <dbReference type="EMBL" id="CAH2217089.1"/>
    </source>
</evidence>
<comment type="subcellular location">
    <subcellularLocation>
        <location evidence="1">Nucleus</location>
    </subcellularLocation>
</comment>
<feature type="non-terminal residue" evidence="11">
    <location>
        <position position="1"/>
    </location>
</feature>
<dbReference type="GO" id="GO:0008270">
    <property type="term" value="F:zinc ion binding"/>
    <property type="evidence" value="ECO:0007669"/>
    <property type="project" value="UniProtKB-KW"/>
</dbReference>
<dbReference type="FunFam" id="3.30.160.60:FF:000100">
    <property type="entry name" value="Zinc finger 45-like"/>
    <property type="match status" value="1"/>
</dbReference>
<evidence type="ECO:0000256" key="2">
    <source>
        <dbReference type="ARBA" id="ARBA00022723"/>
    </source>
</evidence>
<dbReference type="GO" id="GO:0006357">
    <property type="term" value="P:regulation of transcription by RNA polymerase II"/>
    <property type="evidence" value="ECO:0007669"/>
    <property type="project" value="TreeGrafter"/>
</dbReference>
<dbReference type="InterPro" id="IPR036236">
    <property type="entry name" value="Znf_C2H2_sf"/>
</dbReference>
<keyword evidence="5" id="KW-0862">Zinc</keyword>
<keyword evidence="12" id="KW-1185">Reference proteome</keyword>
<evidence type="ECO:0000256" key="9">
    <source>
        <dbReference type="PROSITE-ProRule" id="PRU00042"/>
    </source>
</evidence>
<reference evidence="11" key="1">
    <citation type="submission" date="2022-03" db="EMBL/GenBank/DDBJ databases">
        <authorList>
            <person name="Lindestad O."/>
        </authorList>
    </citation>
    <scope>NUCLEOTIDE SEQUENCE</scope>
</reference>